<comment type="caution">
    <text evidence="1">The sequence shown here is derived from an EMBL/GenBank/DDBJ whole genome shotgun (WGS) entry which is preliminary data.</text>
</comment>
<evidence type="ECO:0000313" key="2">
    <source>
        <dbReference type="Proteomes" id="UP000886998"/>
    </source>
</evidence>
<reference evidence="1" key="1">
    <citation type="submission" date="2020-08" db="EMBL/GenBank/DDBJ databases">
        <title>Multicomponent nature underlies the extraordinary mechanical properties of spider dragline silk.</title>
        <authorList>
            <person name="Kono N."/>
            <person name="Nakamura H."/>
            <person name="Mori M."/>
            <person name="Yoshida Y."/>
            <person name="Ohtoshi R."/>
            <person name="Malay A.D."/>
            <person name="Moran D.A.P."/>
            <person name="Tomita M."/>
            <person name="Numata K."/>
            <person name="Arakawa K."/>
        </authorList>
    </citation>
    <scope>NUCLEOTIDE SEQUENCE</scope>
</reference>
<dbReference type="AlphaFoldDB" id="A0A8X6KIG2"/>
<organism evidence="1 2">
    <name type="scientific">Trichonephila inaurata madagascariensis</name>
    <dbReference type="NCBI Taxonomy" id="2747483"/>
    <lineage>
        <taxon>Eukaryota</taxon>
        <taxon>Metazoa</taxon>
        <taxon>Ecdysozoa</taxon>
        <taxon>Arthropoda</taxon>
        <taxon>Chelicerata</taxon>
        <taxon>Arachnida</taxon>
        <taxon>Araneae</taxon>
        <taxon>Araneomorphae</taxon>
        <taxon>Entelegynae</taxon>
        <taxon>Araneoidea</taxon>
        <taxon>Nephilidae</taxon>
        <taxon>Trichonephila</taxon>
        <taxon>Trichonephila inaurata</taxon>
    </lineage>
</organism>
<proteinExistence type="predicted"/>
<dbReference type="Proteomes" id="UP000886998">
    <property type="component" value="Unassembled WGS sequence"/>
</dbReference>
<protein>
    <submittedName>
        <fullName evidence="1">Uncharacterized protein</fullName>
    </submittedName>
</protein>
<accession>A0A8X6KIG2</accession>
<gene>
    <name evidence="1" type="ORF">TNIN_351611</name>
</gene>
<dbReference type="EMBL" id="BMAV01026534">
    <property type="protein sequence ID" value="GFS51277.1"/>
    <property type="molecule type" value="Genomic_DNA"/>
</dbReference>
<name>A0A8X6KIG2_9ARAC</name>
<evidence type="ECO:0000313" key="1">
    <source>
        <dbReference type="EMBL" id="GFS51277.1"/>
    </source>
</evidence>
<keyword evidence="2" id="KW-1185">Reference proteome</keyword>
<sequence>MYFRNPQRKIFEENFTKEKESQNSINKMDLLEIPIYEIAVIRDPYRKMKKGSSIYDIIILLANDMSKKVPALALTRRIRKE</sequence>